<feature type="non-terminal residue" evidence="8">
    <location>
        <position position="253"/>
    </location>
</feature>
<feature type="transmembrane region" description="Helical" evidence="7">
    <location>
        <begin position="76"/>
        <end position="104"/>
    </location>
</feature>
<evidence type="ECO:0000256" key="5">
    <source>
        <dbReference type="ARBA" id="ARBA00022989"/>
    </source>
</evidence>
<feature type="transmembrane region" description="Helical" evidence="7">
    <location>
        <begin position="170"/>
        <end position="188"/>
    </location>
</feature>
<dbReference type="Proteomes" id="UP000319771">
    <property type="component" value="Unassembled WGS sequence"/>
</dbReference>
<evidence type="ECO:0000256" key="7">
    <source>
        <dbReference type="SAM" id="Phobius"/>
    </source>
</evidence>
<evidence type="ECO:0000256" key="4">
    <source>
        <dbReference type="ARBA" id="ARBA00022692"/>
    </source>
</evidence>
<keyword evidence="6 7" id="KW-0472">Membrane</keyword>
<comment type="caution">
    <text evidence="8">The sequence shown here is derived from an EMBL/GenBank/DDBJ whole genome shotgun (WGS) entry which is preliminary data.</text>
</comment>
<protein>
    <submittedName>
        <fullName evidence="8">Prolipoprotein diacylglyceryl transferase</fullName>
    </submittedName>
</protein>
<feature type="transmembrane region" description="Helical" evidence="7">
    <location>
        <begin position="12"/>
        <end position="32"/>
    </location>
</feature>
<keyword evidence="3 8" id="KW-0808">Transferase</keyword>
<keyword evidence="5 7" id="KW-1133">Transmembrane helix</keyword>
<dbReference type="GO" id="GO:0042158">
    <property type="term" value="P:lipoprotein biosynthetic process"/>
    <property type="evidence" value="ECO:0007669"/>
    <property type="project" value="InterPro"/>
</dbReference>
<keyword evidence="8" id="KW-0449">Lipoprotein</keyword>
<dbReference type="NCBIfam" id="TIGR00544">
    <property type="entry name" value="lgt"/>
    <property type="match status" value="1"/>
</dbReference>
<proteinExistence type="inferred from homology"/>
<dbReference type="GO" id="GO:0005886">
    <property type="term" value="C:plasma membrane"/>
    <property type="evidence" value="ECO:0007669"/>
    <property type="project" value="InterPro"/>
</dbReference>
<keyword evidence="4 7" id="KW-0812">Transmembrane</keyword>
<dbReference type="AlphaFoldDB" id="A0A538U5Y1"/>
<evidence type="ECO:0000313" key="9">
    <source>
        <dbReference type="Proteomes" id="UP000319771"/>
    </source>
</evidence>
<dbReference type="EMBL" id="VBPB01000171">
    <property type="protein sequence ID" value="TMQ71300.1"/>
    <property type="molecule type" value="Genomic_DNA"/>
</dbReference>
<dbReference type="HAMAP" id="MF_01147">
    <property type="entry name" value="Lgt"/>
    <property type="match status" value="1"/>
</dbReference>
<evidence type="ECO:0000256" key="6">
    <source>
        <dbReference type="ARBA" id="ARBA00023136"/>
    </source>
</evidence>
<dbReference type="InterPro" id="IPR001640">
    <property type="entry name" value="Lgt"/>
</dbReference>
<evidence type="ECO:0000313" key="8">
    <source>
        <dbReference type="EMBL" id="TMQ71300.1"/>
    </source>
</evidence>
<feature type="transmembrane region" description="Helical" evidence="7">
    <location>
        <begin position="44"/>
        <end position="64"/>
    </location>
</feature>
<evidence type="ECO:0000256" key="2">
    <source>
        <dbReference type="ARBA" id="ARBA00022475"/>
    </source>
</evidence>
<feature type="transmembrane region" description="Helical" evidence="7">
    <location>
        <begin position="195"/>
        <end position="213"/>
    </location>
</feature>
<evidence type="ECO:0000256" key="1">
    <source>
        <dbReference type="ARBA" id="ARBA00007150"/>
    </source>
</evidence>
<feature type="transmembrane region" description="Helical" evidence="7">
    <location>
        <begin position="233"/>
        <end position="252"/>
    </location>
</feature>
<evidence type="ECO:0000256" key="3">
    <source>
        <dbReference type="ARBA" id="ARBA00022679"/>
    </source>
</evidence>
<name>A0A538U5Y1_UNCEI</name>
<gene>
    <name evidence="8" type="primary">lgt</name>
    <name evidence="8" type="ORF">E6K81_10350</name>
</gene>
<keyword evidence="2" id="KW-1003">Cell membrane</keyword>
<accession>A0A538U5Y1</accession>
<dbReference type="PANTHER" id="PTHR30589:SF0">
    <property type="entry name" value="PHOSPHATIDYLGLYCEROL--PROLIPOPROTEIN DIACYLGLYCERYL TRANSFERASE"/>
    <property type="match status" value="1"/>
</dbReference>
<reference evidence="8 9" key="1">
    <citation type="journal article" date="2019" name="Nat. Microbiol.">
        <title>Mediterranean grassland soil C-N compound turnover is dependent on rainfall and depth, and is mediated by genomically divergent microorganisms.</title>
        <authorList>
            <person name="Diamond S."/>
            <person name="Andeer P.F."/>
            <person name="Li Z."/>
            <person name="Crits-Christoph A."/>
            <person name="Burstein D."/>
            <person name="Anantharaman K."/>
            <person name="Lane K.R."/>
            <person name="Thomas B.C."/>
            <person name="Pan C."/>
            <person name="Northen T.R."/>
            <person name="Banfield J.F."/>
        </authorList>
    </citation>
    <scope>NUCLEOTIDE SEQUENCE [LARGE SCALE GENOMIC DNA]</scope>
    <source>
        <strain evidence="8">WS_11</strain>
    </source>
</reference>
<comment type="similarity">
    <text evidence="1">Belongs to the Lgt family.</text>
</comment>
<dbReference type="PANTHER" id="PTHR30589">
    <property type="entry name" value="PROLIPOPROTEIN DIACYLGLYCERYL TRANSFERASE"/>
    <property type="match status" value="1"/>
</dbReference>
<dbReference type="Pfam" id="PF01790">
    <property type="entry name" value="LGT"/>
    <property type="match status" value="1"/>
</dbReference>
<organism evidence="8 9">
    <name type="scientific">Eiseniibacteriota bacterium</name>
    <dbReference type="NCBI Taxonomy" id="2212470"/>
    <lineage>
        <taxon>Bacteria</taxon>
        <taxon>Candidatus Eiseniibacteriota</taxon>
    </lineage>
</organism>
<sequence>MYPELAHWGFVHIRTYGLMLALAFLVGTWLGMREAKRLGLDEDRLVNVILIVLIASVLGARALYVLEHIQEFRREWGSVIALWQGGLTLYGGIIAGTVAGLLAAQRFGLPKWTVADALAPSLALGTAFGRVGCFLNGCCYGRPTHLPWGVHFPPDSFAGLEFGNAAVHPSQLYFAAAGVILFALLWGLRRRMTVPGVLFWTFIVLFGLVRIPLDMTRAYEPEAVVLHLSAFDVTESQMSSLALALFGSLMILR</sequence>
<dbReference type="GO" id="GO:0008961">
    <property type="term" value="F:phosphatidylglycerol-prolipoprotein diacylglyceryl transferase activity"/>
    <property type="evidence" value="ECO:0007669"/>
    <property type="project" value="InterPro"/>
</dbReference>